<organism evidence="2">
    <name type="scientific">marine sediment metagenome</name>
    <dbReference type="NCBI Taxonomy" id="412755"/>
    <lineage>
        <taxon>unclassified sequences</taxon>
        <taxon>metagenomes</taxon>
        <taxon>ecological metagenomes</taxon>
    </lineage>
</organism>
<dbReference type="EMBL" id="LAZR01054535">
    <property type="protein sequence ID" value="KKK78333.1"/>
    <property type="molecule type" value="Genomic_DNA"/>
</dbReference>
<comment type="caution">
    <text evidence="2">The sequence shown here is derived from an EMBL/GenBank/DDBJ whole genome shotgun (WGS) entry which is preliminary data.</text>
</comment>
<name>A0A0F8YAA0_9ZZZZ</name>
<sequence>QHRRFAVDKRSGRLAGSRTPPRYVETRVFTALPPEYSTWAEKNGFVRPPLDASPRETSIKIVQPVQGTRLLIDLRRAHLWPLLGQATAHSGTVLAAQDGALAVDWQLGAARLSLRANLSQSPETLPEAQGRRIQATGAAPGAPLSAFHYLDAAPG</sequence>
<reference evidence="2" key="1">
    <citation type="journal article" date="2015" name="Nature">
        <title>Complex archaea that bridge the gap between prokaryotes and eukaryotes.</title>
        <authorList>
            <person name="Spang A."/>
            <person name="Saw J.H."/>
            <person name="Jorgensen S.L."/>
            <person name="Zaremba-Niedzwiedzka K."/>
            <person name="Martijn J."/>
            <person name="Lind A.E."/>
            <person name="van Eijk R."/>
            <person name="Schleper C."/>
            <person name="Guy L."/>
            <person name="Ettema T.J."/>
        </authorList>
    </citation>
    <scope>NUCLEOTIDE SEQUENCE</scope>
</reference>
<dbReference type="InterPro" id="IPR022567">
    <property type="entry name" value="DUF3459"/>
</dbReference>
<feature type="domain" description="DUF3459" evidence="1">
    <location>
        <begin position="89"/>
        <end position="142"/>
    </location>
</feature>
<dbReference type="AlphaFoldDB" id="A0A0F8YAA0"/>
<protein>
    <recommendedName>
        <fullName evidence="1">DUF3459 domain-containing protein</fullName>
    </recommendedName>
</protein>
<dbReference type="GO" id="GO:0016798">
    <property type="term" value="F:hydrolase activity, acting on glycosyl bonds"/>
    <property type="evidence" value="ECO:0007669"/>
    <property type="project" value="UniProtKB-KW"/>
</dbReference>
<accession>A0A0F8YAA0</accession>
<evidence type="ECO:0000259" key="1">
    <source>
        <dbReference type="Pfam" id="PF11941"/>
    </source>
</evidence>
<evidence type="ECO:0000313" key="2">
    <source>
        <dbReference type="EMBL" id="KKK78333.1"/>
    </source>
</evidence>
<proteinExistence type="predicted"/>
<feature type="non-terminal residue" evidence="2">
    <location>
        <position position="1"/>
    </location>
</feature>
<dbReference type="Gene3D" id="2.60.40.1180">
    <property type="entry name" value="Golgi alpha-mannosidase II"/>
    <property type="match status" value="1"/>
</dbReference>
<gene>
    <name evidence="2" type="ORF">LCGC14_2844610</name>
</gene>
<dbReference type="Pfam" id="PF11941">
    <property type="entry name" value="DUF3459"/>
    <property type="match status" value="1"/>
</dbReference>
<dbReference type="InterPro" id="IPR013780">
    <property type="entry name" value="Glyco_hydro_b"/>
</dbReference>